<sequence>MRTALTCALLAISFLGSPCLSSEGGGEQGSGVETTTQSLYERYYRNHSGLCGAHYRNVSFAEPVYNCTLKALPPIVNKTWEGIRHNISKTIPDFVGLMCNLSVAMPDSFYLLYMGVEMSNSEEEEQSTGTSENSPAAKVTEEQITEAENACTANITGWTTEAPTTLAPTETPELEPTA</sequence>
<dbReference type="AlphaFoldDB" id="A0A0K8RGQ1"/>
<evidence type="ECO:0000256" key="2">
    <source>
        <dbReference type="SAM" id="SignalP"/>
    </source>
</evidence>
<evidence type="ECO:0000313" key="3">
    <source>
        <dbReference type="EMBL" id="JAA70332.1"/>
    </source>
</evidence>
<organism evidence="3">
    <name type="scientific">Ixodes ricinus</name>
    <name type="common">Common tick</name>
    <name type="synonym">Acarus ricinus</name>
    <dbReference type="NCBI Taxonomy" id="34613"/>
    <lineage>
        <taxon>Eukaryota</taxon>
        <taxon>Metazoa</taxon>
        <taxon>Ecdysozoa</taxon>
        <taxon>Arthropoda</taxon>
        <taxon>Chelicerata</taxon>
        <taxon>Arachnida</taxon>
        <taxon>Acari</taxon>
        <taxon>Parasitiformes</taxon>
        <taxon>Ixodida</taxon>
        <taxon>Ixodoidea</taxon>
        <taxon>Ixodidae</taxon>
        <taxon>Ixodinae</taxon>
        <taxon>Ixodes</taxon>
    </lineage>
</organism>
<reference evidence="3" key="1">
    <citation type="submission" date="2012-12" db="EMBL/GenBank/DDBJ databases">
        <title>Identification and characterization of a phenylalanine ammonia-lyase gene family in Isatis indigotica Fort.</title>
        <authorList>
            <person name="Liu Q."/>
            <person name="Chen J."/>
            <person name="Zhou X."/>
            <person name="Di P."/>
            <person name="Xiao Y."/>
            <person name="Xuan H."/>
            <person name="Zhang L."/>
            <person name="Chen W."/>
        </authorList>
    </citation>
    <scope>NUCLEOTIDE SEQUENCE</scope>
    <source>
        <tissue evidence="3">Salivary gland</tissue>
    </source>
</reference>
<proteinExistence type="evidence at transcript level"/>
<feature type="chain" id="PRO_5005517530" evidence="2">
    <location>
        <begin position="22"/>
        <end position="178"/>
    </location>
</feature>
<keyword evidence="2" id="KW-0732">Signal</keyword>
<name>A0A0K8RGQ1_IXORI</name>
<feature type="signal peptide" evidence="2">
    <location>
        <begin position="1"/>
        <end position="21"/>
    </location>
</feature>
<protein>
    <submittedName>
        <fullName evidence="3">Putative isac anti-complement</fullName>
    </submittedName>
</protein>
<feature type="region of interest" description="Disordered" evidence="1">
    <location>
        <begin position="121"/>
        <end position="178"/>
    </location>
</feature>
<feature type="compositionally biased region" description="Low complexity" evidence="1">
    <location>
        <begin position="159"/>
        <end position="178"/>
    </location>
</feature>
<dbReference type="EMBL" id="GADI01003476">
    <property type="protein sequence ID" value="JAA70332.1"/>
    <property type="molecule type" value="mRNA"/>
</dbReference>
<accession>A0A0K8RGQ1</accession>
<evidence type="ECO:0000256" key="1">
    <source>
        <dbReference type="SAM" id="MobiDB-lite"/>
    </source>
</evidence>